<evidence type="ECO:0000256" key="8">
    <source>
        <dbReference type="ARBA" id="ARBA00023136"/>
    </source>
</evidence>
<evidence type="ECO:0000256" key="1">
    <source>
        <dbReference type="ARBA" id="ARBA00022448"/>
    </source>
</evidence>
<evidence type="ECO:0000256" key="5">
    <source>
        <dbReference type="ARBA" id="ARBA00022741"/>
    </source>
</evidence>
<evidence type="ECO:0000256" key="3">
    <source>
        <dbReference type="ARBA" id="ARBA00022597"/>
    </source>
</evidence>
<dbReference type="Gene3D" id="3.40.50.300">
    <property type="entry name" value="P-loop containing nucleotide triphosphate hydrolases"/>
    <property type="match status" value="2"/>
</dbReference>
<organism evidence="10">
    <name type="scientific">marine sediment metagenome</name>
    <dbReference type="NCBI Taxonomy" id="412755"/>
    <lineage>
        <taxon>unclassified sequences</taxon>
        <taxon>metagenomes</taxon>
        <taxon>ecological metagenomes</taxon>
    </lineage>
</organism>
<proteinExistence type="predicted"/>
<keyword evidence="8" id="KW-0472">Membrane</keyword>
<evidence type="ECO:0000259" key="9">
    <source>
        <dbReference type="Pfam" id="PF00005"/>
    </source>
</evidence>
<accession>X1KRF9</accession>
<keyword evidence="5" id="KW-0547">Nucleotide-binding</keyword>
<protein>
    <recommendedName>
        <fullName evidence="9">ABC transporter domain-containing protein</fullName>
    </recommendedName>
</protein>
<keyword evidence="2" id="KW-1003">Cell membrane</keyword>
<feature type="non-terminal residue" evidence="10">
    <location>
        <position position="1"/>
    </location>
</feature>
<comment type="caution">
    <text evidence="10">The sequence shown here is derived from an EMBL/GenBank/DDBJ whole genome shotgun (WGS) entry which is preliminary data.</text>
</comment>
<sequence>AICRALTQDAKLIIMDEPTTAITKSEIDRLFSVILGLKKRGISTLFVSHKLSEVLQISEKVTVIRDGKLVGVYNTEELDHDTLSFYMSGKKIVDSVFDYREKERQKEPLLEVKKFSKKGNFQDIYFKVRSGEIIGITGILGSGRTELALSLFGLNRPDSGEIYIDGKLAKIKSPRDAIELGLSYLPEDRLNQGLSIKQSIGNNIVVTILQRLLNRYKLFDNNKKYEAAKEWVEELNVITPSLETAAQALS</sequence>
<keyword evidence="3" id="KW-0762">Sugar transport</keyword>
<feature type="domain" description="ABC transporter" evidence="9">
    <location>
        <begin position="122"/>
        <end position="231"/>
    </location>
</feature>
<dbReference type="InterPro" id="IPR003439">
    <property type="entry name" value="ABC_transporter-like_ATP-bd"/>
</dbReference>
<keyword evidence="7" id="KW-1278">Translocase</keyword>
<dbReference type="InterPro" id="IPR027417">
    <property type="entry name" value="P-loop_NTPase"/>
</dbReference>
<keyword evidence="4" id="KW-0677">Repeat</keyword>
<evidence type="ECO:0000256" key="7">
    <source>
        <dbReference type="ARBA" id="ARBA00022967"/>
    </source>
</evidence>
<dbReference type="PANTHER" id="PTHR43790:SF1">
    <property type="entry name" value="XYLOSE IMPORT ATP-BINDING PROTEIN XYLG"/>
    <property type="match status" value="1"/>
</dbReference>
<dbReference type="AlphaFoldDB" id="X1KRF9"/>
<gene>
    <name evidence="10" type="ORF">S03H2_57869</name>
</gene>
<dbReference type="GO" id="GO:0016887">
    <property type="term" value="F:ATP hydrolysis activity"/>
    <property type="evidence" value="ECO:0007669"/>
    <property type="project" value="InterPro"/>
</dbReference>
<dbReference type="InterPro" id="IPR050107">
    <property type="entry name" value="ABC_carbohydrate_import_ATPase"/>
</dbReference>
<evidence type="ECO:0000256" key="2">
    <source>
        <dbReference type="ARBA" id="ARBA00022475"/>
    </source>
</evidence>
<evidence type="ECO:0000256" key="4">
    <source>
        <dbReference type="ARBA" id="ARBA00022737"/>
    </source>
</evidence>
<dbReference type="Pfam" id="PF00005">
    <property type="entry name" value="ABC_tran"/>
    <property type="match status" value="1"/>
</dbReference>
<dbReference type="PANTHER" id="PTHR43790">
    <property type="entry name" value="CARBOHYDRATE TRANSPORT ATP-BINDING PROTEIN MG119-RELATED"/>
    <property type="match status" value="1"/>
</dbReference>
<reference evidence="10" key="1">
    <citation type="journal article" date="2014" name="Front. Microbiol.">
        <title>High frequency of phylogenetically diverse reductive dehalogenase-homologous genes in deep subseafloor sedimentary metagenomes.</title>
        <authorList>
            <person name="Kawai M."/>
            <person name="Futagami T."/>
            <person name="Toyoda A."/>
            <person name="Takaki Y."/>
            <person name="Nishi S."/>
            <person name="Hori S."/>
            <person name="Arai W."/>
            <person name="Tsubouchi T."/>
            <person name="Morono Y."/>
            <person name="Uchiyama I."/>
            <person name="Ito T."/>
            <person name="Fujiyama A."/>
            <person name="Inagaki F."/>
            <person name="Takami H."/>
        </authorList>
    </citation>
    <scope>NUCLEOTIDE SEQUENCE</scope>
    <source>
        <strain evidence="10">Expedition CK06-06</strain>
    </source>
</reference>
<keyword evidence="6" id="KW-0067">ATP-binding</keyword>
<feature type="non-terminal residue" evidence="10">
    <location>
        <position position="250"/>
    </location>
</feature>
<name>X1KRF9_9ZZZZ</name>
<evidence type="ECO:0000256" key="6">
    <source>
        <dbReference type="ARBA" id="ARBA00022840"/>
    </source>
</evidence>
<dbReference type="GO" id="GO:0005524">
    <property type="term" value="F:ATP binding"/>
    <property type="evidence" value="ECO:0007669"/>
    <property type="project" value="UniProtKB-KW"/>
</dbReference>
<evidence type="ECO:0000313" key="10">
    <source>
        <dbReference type="EMBL" id="GAH84573.1"/>
    </source>
</evidence>
<keyword evidence="1" id="KW-0813">Transport</keyword>
<dbReference type="EMBL" id="BARU01037106">
    <property type="protein sequence ID" value="GAH84573.1"/>
    <property type="molecule type" value="Genomic_DNA"/>
</dbReference>
<dbReference type="SUPFAM" id="SSF52540">
    <property type="entry name" value="P-loop containing nucleoside triphosphate hydrolases"/>
    <property type="match status" value="2"/>
</dbReference>